<evidence type="ECO:0000259" key="6">
    <source>
        <dbReference type="PROSITE" id="PS51185"/>
    </source>
</evidence>
<dbReference type="InterPro" id="IPR000738">
    <property type="entry name" value="WHEP-TRS_dom"/>
</dbReference>
<dbReference type="SUPFAM" id="SSF47060">
    <property type="entry name" value="S15/NS1 RNA-binding domain"/>
    <property type="match status" value="1"/>
</dbReference>
<keyword evidence="5" id="KW-0030">Aminoacyl-tRNA synthetase</keyword>
<gene>
    <name evidence="7" type="primary">SYG_3</name>
    <name evidence="7" type="ORF">AVEN_62154_1</name>
</gene>
<evidence type="ECO:0000256" key="1">
    <source>
        <dbReference type="ARBA" id="ARBA00022598"/>
    </source>
</evidence>
<dbReference type="InterPro" id="IPR045864">
    <property type="entry name" value="aa-tRNA-synth_II/BPL/LPL"/>
</dbReference>
<dbReference type="Pfam" id="PF00458">
    <property type="entry name" value="WHEP-TRS"/>
    <property type="match status" value="1"/>
</dbReference>
<keyword evidence="8" id="KW-1185">Reference proteome</keyword>
<dbReference type="PANTHER" id="PTHR10745:SF0">
    <property type="entry name" value="GLYCINE--TRNA LIGASE"/>
    <property type="match status" value="1"/>
</dbReference>
<dbReference type="Proteomes" id="UP000499080">
    <property type="component" value="Unassembled WGS sequence"/>
</dbReference>
<dbReference type="GO" id="GO:0004820">
    <property type="term" value="F:glycine-tRNA ligase activity"/>
    <property type="evidence" value="ECO:0007669"/>
    <property type="project" value="TreeGrafter"/>
</dbReference>
<keyword evidence="2" id="KW-0547">Nucleotide-binding</keyword>
<dbReference type="InterPro" id="IPR027031">
    <property type="entry name" value="Gly-tRNA_synthase/POLG2"/>
</dbReference>
<dbReference type="Gene3D" id="3.30.930.10">
    <property type="entry name" value="Bira Bifunctional Protein, Domain 2"/>
    <property type="match status" value="1"/>
</dbReference>
<dbReference type="GO" id="GO:0005524">
    <property type="term" value="F:ATP binding"/>
    <property type="evidence" value="ECO:0007669"/>
    <property type="project" value="UniProtKB-KW"/>
</dbReference>
<organism evidence="7 8">
    <name type="scientific">Araneus ventricosus</name>
    <name type="common">Orbweaver spider</name>
    <name type="synonym">Epeira ventricosa</name>
    <dbReference type="NCBI Taxonomy" id="182803"/>
    <lineage>
        <taxon>Eukaryota</taxon>
        <taxon>Metazoa</taxon>
        <taxon>Ecdysozoa</taxon>
        <taxon>Arthropoda</taxon>
        <taxon>Chelicerata</taxon>
        <taxon>Arachnida</taxon>
        <taxon>Araneae</taxon>
        <taxon>Araneomorphae</taxon>
        <taxon>Entelegynae</taxon>
        <taxon>Araneoidea</taxon>
        <taxon>Araneidae</taxon>
        <taxon>Araneus</taxon>
    </lineage>
</organism>
<sequence>MVFSRSRSGIISLLSVLFNSDHVRICYRPVFISLKPYSTDRRRLPDNWGKKRLQKYKLDYIRNMEDPKIQSILQPFRISVKEQGDLVRQLKENGAPDLDVKKAVNELKARKKILEDKEVELAPPEVGFDRARMEDLLKRRFYFDQSFAIYGGVTGQFDFGPMGCAMKNNILNLWRSHFILEEQMLEVDCTILTPENVL</sequence>
<comment type="caution">
    <text evidence="7">The sequence shown here is derived from an EMBL/GenBank/DDBJ whole genome shotgun (WGS) entry which is preliminary data.</text>
</comment>
<protein>
    <submittedName>
        <fullName evidence="7">Glycine--tRNA ligase</fullName>
    </submittedName>
</protein>
<dbReference type="GO" id="GO:0070150">
    <property type="term" value="P:mitochondrial glycyl-tRNA aminoacylation"/>
    <property type="evidence" value="ECO:0007669"/>
    <property type="project" value="TreeGrafter"/>
</dbReference>
<keyword evidence="4" id="KW-0648">Protein biosynthesis</keyword>
<keyword evidence="1 7" id="KW-0436">Ligase</keyword>
<feature type="domain" description="WHEP-TRS" evidence="6">
    <location>
        <begin position="72"/>
        <end position="128"/>
    </location>
</feature>
<evidence type="ECO:0000256" key="4">
    <source>
        <dbReference type="ARBA" id="ARBA00022917"/>
    </source>
</evidence>
<dbReference type="PANTHER" id="PTHR10745">
    <property type="entry name" value="GLYCYL-TRNA SYNTHETASE/DNA POLYMERASE SUBUNIT GAMMA-2"/>
    <property type="match status" value="1"/>
</dbReference>
<dbReference type="SMART" id="SM00991">
    <property type="entry name" value="WHEP-TRS"/>
    <property type="match status" value="1"/>
</dbReference>
<dbReference type="AlphaFoldDB" id="A0A4Y2QQD3"/>
<dbReference type="OrthoDB" id="57698at2759"/>
<evidence type="ECO:0000256" key="3">
    <source>
        <dbReference type="ARBA" id="ARBA00022840"/>
    </source>
</evidence>
<evidence type="ECO:0000256" key="5">
    <source>
        <dbReference type="ARBA" id="ARBA00023146"/>
    </source>
</evidence>
<dbReference type="SUPFAM" id="SSF55681">
    <property type="entry name" value="Class II aaRS and biotin synthetases"/>
    <property type="match status" value="1"/>
</dbReference>
<evidence type="ECO:0000256" key="2">
    <source>
        <dbReference type="ARBA" id="ARBA00022741"/>
    </source>
</evidence>
<feature type="non-terminal residue" evidence="7">
    <location>
        <position position="198"/>
    </location>
</feature>
<dbReference type="EMBL" id="BGPR01014481">
    <property type="protein sequence ID" value="GBN65405.1"/>
    <property type="molecule type" value="Genomic_DNA"/>
</dbReference>
<accession>A0A4Y2QQD3</accession>
<keyword evidence="3" id="KW-0067">ATP-binding</keyword>
<dbReference type="FunFam" id="1.10.287.10:FF:000007">
    <property type="entry name" value="Glycyl-tRNA synthetase"/>
    <property type="match status" value="1"/>
</dbReference>
<dbReference type="PROSITE" id="PS00762">
    <property type="entry name" value="WHEP_TRS_1"/>
    <property type="match status" value="1"/>
</dbReference>
<reference evidence="7 8" key="1">
    <citation type="journal article" date="2019" name="Sci. Rep.">
        <title>Orb-weaving spider Araneus ventricosus genome elucidates the spidroin gene catalogue.</title>
        <authorList>
            <person name="Kono N."/>
            <person name="Nakamura H."/>
            <person name="Ohtoshi R."/>
            <person name="Moran D.A.P."/>
            <person name="Shinohara A."/>
            <person name="Yoshida Y."/>
            <person name="Fujiwara M."/>
            <person name="Mori M."/>
            <person name="Tomita M."/>
            <person name="Arakawa K."/>
        </authorList>
    </citation>
    <scope>NUCLEOTIDE SEQUENCE [LARGE SCALE GENOMIC DNA]</scope>
</reference>
<dbReference type="CDD" id="cd00935">
    <property type="entry name" value="GlyRS_RNA"/>
    <property type="match status" value="1"/>
</dbReference>
<evidence type="ECO:0000313" key="8">
    <source>
        <dbReference type="Proteomes" id="UP000499080"/>
    </source>
</evidence>
<dbReference type="PROSITE" id="PS51185">
    <property type="entry name" value="WHEP_TRS_2"/>
    <property type="match status" value="1"/>
</dbReference>
<name>A0A4Y2QQD3_ARAVE</name>
<proteinExistence type="predicted"/>
<dbReference type="GO" id="GO:0005739">
    <property type="term" value="C:mitochondrion"/>
    <property type="evidence" value="ECO:0007669"/>
    <property type="project" value="TreeGrafter"/>
</dbReference>
<dbReference type="InterPro" id="IPR009068">
    <property type="entry name" value="uS15_NS1_RNA-bd_sf"/>
</dbReference>
<evidence type="ECO:0000313" key="7">
    <source>
        <dbReference type="EMBL" id="GBN65405.1"/>
    </source>
</evidence>
<dbReference type="Gene3D" id="1.10.287.10">
    <property type="entry name" value="S15/NS1, RNA-binding"/>
    <property type="match status" value="1"/>
</dbReference>